<dbReference type="GO" id="GO:0008270">
    <property type="term" value="F:zinc ion binding"/>
    <property type="evidence" value="ECO:0007669"/>
    <property type="project" value="UniProtKB-KW"/>
</dbReference>
<organism evidence="4 5">
    <name type="scientific">Branchiostoma floridae</name>
    <name type="common">Florida lancelet</name>
    <name type="synonym">Amphioxus</name>
    <dbReference type="NCBI Taxonomy" id="7739"/>
    <lineage>
        <taxon>Eukaryota</taxon>
        <taxon>Metazoa</taxon>
        <taxon>Chordata</taxon>
        <taxon>Cephalochordata</taxon>
        <taxon>Leptocardii</taxon>
        <taxon>Amphioxiformes</taxon>
        <taxon>Branchiostomatidae</taxon>
        <taxon>Branchiostoma</taxon>
    </lineage>
</organism>
<gene>
    <name evidence="5" type="primary">LOC118410090</name>
</gene>
<dbReference type="PROSITE" id="PS00028">
    <property type="entry name" value="ZINC_FINGER_C2H2_1"/>
    <property type="match status" value="1"/>
</dbReference>
<sequence length="192" mass="22422">MNYRYLADRTFGSSAGWISRHQRASTTQNIHNKLQTVPRARRGSHAARFSQPLPEGLMWFPGKRFRCGEDDCDKEFPTMRGLAFHLRSHNRPMRYYRCKRCGFRSQDKILVDLHRVVFHNHPYRRHRSNSSAGTECSSRFGHPHNSNRSTRQGSVGDTGCSDVEYNGQVRMYKFEDRNNNTENTLNVNKKVN</sequence>
<name>A0A9J7KNV1_BRAFL</name>
<dbReference type="PROSITE" id="PS50157">
    <property type="entry name" value="ZINC_FINGER_C2H2_2"/>
    <property type="match status" value="1"/>
</dbReference>
<dbReference type="OMA" id="MRYYRCK"/>
<dbReference type="Proteomes" id="UP000001554">
    <property type="component" value="Chromosome 2"/>
</dbReference>
<keyword evidence="1" id="KW-0862">Zinc</keyword>
<keyword evidence="4" id="KW-1185">Reference proteome</keyword>
<dbReference type="RefSeq" id="XP_035667473.1">
    <property type="nucleotide sequence ID" value="XM_035811580.1"/>
</dbReference>
<dbReference type="Gene3D" id="3.30.160.60">
    <property type="entry name" value="Classic Zinc Finger"/>
    <property type="match status" value="1"/>
</dbReference>
<evidence type="ECO:0000313" key="4">
    <source>
        <dbReference type="Proteomes" id="UP000001554"/>
    </source>
</evidence>
<keyword evidence="1" id="KW-0479">Metal-binding</keyword>
<evidence type="ECO:0000256" key="1">
    <source>
        <dbReference type="PROSITE-ProRule" id="PRU00042"/>
    </source>
</evidence>
<dbReference type="InterPro" id="IPR036236">
    <property type="entry name" value="Znf_C2H2_sf"/>
</dbReference>
<keyword evidence="1" id="KW-0863">Zinc-finger</keyword>
<dbReference type="GeneID" id="118410090"/>
<dbReference type="InterPro" id="IPR031799">
    <property type="entry name" value="Znf-C2H2_ribbon"/>
</dbReference>
<dbReference type="InterPro" id="IPR013087">
    <property type="entry name" value="Znf_C2H2_type"/>
</dbReference>
<evidence type="ECO:0000256" key="2">
    <source>
        <dbReference type="SAM" id="MobiDB-lite"/>
    </source>
</evidence>
<feature type="region of interest" description="Disordered" evidence="2">
    <location>
        <begin position="124"/>
        <end position="160"/>
    </location>
</feature>
<feature type="domain" description="C2H2-type" evidence="3">
    <location>
        <begin position="65"/>
        <end position="94"/>
    </location>
</feature>
<protein>
    <submittedName>
        <fullName evidence="5">Uncharacterized protein LOC118410090</fullName>
    </submittedName>
</protein>
<evidence type="ECO:0000259" key="3">
    <source>
        <dbReference type="PROSITE" id="PS50157"/>
    </source>
</evidence>
<dbReference type="SUPFAM" id="SSF57667">
    <property type="entry name" value="beta-beta-alpha zinc fingers"/>
    <property type="match status" value="1"/>
</dbReference>
<dbReference type="Pfam" id="PF15909">
    <property type="entry name" value="zf-C2H2_8"/>
    <property type="match status" value="1"/>
</dbReference>
<reference evidence="4" key="1">
    <citation type="journal article" date="2020" name="Nat. Ecol. Evol.">
        <title>Deeply conserved synteny resolves early events in vertebrate evolution.</title>
        <authorList>
            <person name="Simakov O."/>
            <person name="Marletaz F."/>
            <person name="Yue J.X."/>
            <person name="O'Connell B."/>
            <person name="Jenkins J."/>
            <person name="Brandt A."/>
            <person name="Calef R."/>
            <person name="Tung C.H."/>
            <person name="Huang T.K."/>
            <person name="Schmutz J."/>
            <person name="Satoh N."/>
            <person name="Yu J.K."/>
            <person name="Putnam N.H."/>
            <person name="Green R.E."/>
            <person name="Rokhsar D.S."/>
        </authorList>
    </citation>
    <scope>NUCLEOTIDE SEQUENCE [LARGE SCALE GENOMIC DNA]</scope>
    <source>
        <strain evidence="4">S238N-H82</strain>
    </source>
</reference>
<reference evidence="5" key="2">
    <citation type="submission" date="2025-08" db="UniProtKB">
        <authorList>
            <consortium name="RefSeq"/>
        </authorList>
    </citation>
    <scope>IDENTIFICATION</scope>
    <source>
        <strain evidence="5">S238N-H82</strain>
        <tissue evidence="5">Testes</tissue>
    </source>
</reference>
<accession>A0A9J7KNV1</accession>
<feature type="compositionally biased region" description="Polar residues" evidence="2">
    <location>
        <begin position="144"/>
        <end position="155"/>
    </location>
</feature>
<dbReference type="KEGG" id="bfo:118410090"/>
<proteinExistence type="predicted"/>
<evidence type="ECO:0000313" key="5">
    <source>
        <dbReference type="RefSeq" id="XP_035667473.1"/>
    </source>
</evidence>
<dbReference type="SMART" id="SM00355">
    <property type="entry name" value="ZnF_C2H2"/>
    <property type="match status" value="2"/>
</dbReference>
<dbReference type="AlphaFoldDB" id="A0A9J7KNV1"/>
<dbReference type="OrthoDB" id="10119958at2759"/>